<dbReference type="EMBL" id="UYYG01001155">
    <property type="protein sequence ID" value="VDN56444.1"/>
    <property type="molecule type" value="Genomic_DNA"/>
</dbReference>
<organism evidence="2 4">
    <name type="scientific">Dracunculus medinensis</name>
    <name type="common">Guinea worm</name>
    <dbReference type="NCBI Taxonomy" id="318479"/>
    <lineage>
        <taxon>Eukaryota</taxon>
        <taxon>Metazoa</taxon>
        <taxon>Ecdysozoa</taxon>
        <taxon>Nematoda</taxon>
        <taxon>Chromadorea</taxon>
        <taxon>Rhabditida</taxon>
        <taxon>Spirurina</taxon>
        <taxon>Dracunculoidea</taxon>
        <taxon>Dracunculidae</taxon>
        <taxon>Dracunculus</taxon>
    </lineage>
</organism>
<name>A0A0N4U5D8_DRAME</name>
<gene>
    <name evidence="1" type="ORF">DME_LOCUS6417</name>
</gene>
<accession>A0A0N4U5D8</accession>
<sequence>MLCCIACAKDSCCIGYTYNNSLKRCFMKSTLSYSEVNHHAISGLKANINSGQAAFLKNIKIEGGAAANVRLRKPEECQQYCTAYGIYSWFPADYSDESDDGHCTCMTRIRSLEYSYGAQSAVFPSLSSMD</sequence>
<evidence type="ECO:0000313" key="3">
    <source>
        <dbReference type="Proteomes" id="UP000274756"/>
    </source>
</evidence>
<evidence type="ECO:0000313" key="1">
    <source>
        <dbReference type="EMBL" id="VDN56444.1"/>
    </source>
</evidence>
<dbReference type="Proteomes" id="UP000274756">
    <property type="component" value="Unassembled WGS sequence"/>
</dbReference>
<dbReference type="WBParaSite" id="DME_0000205701-mRNA-1">
    <property type="protein sequence ID" value="DME_0000205701-mRNA-1"/>
    <property type="gene ID" value="DME_0000205701"/>
</dbReference>
<evidence type="ECO:0000313" key="4">
    <source>
        <dbReference type="WBParaSite" id="DME_0000205701-mRNA-1"/>
    </source>
</evidence>
<protein>
    <submittedName>
        <fullName evidence="4">Apple domain-containing protein</fullName>
    </submittedName>
</protein>
<reference evidence="1 3" key="2">
    <citation type="submission" date="2018-11" db="EMBL/GenBank/DDBJ databases">
        <authorList>
            <consortium name="Pathogen Informatics"/>
        </authorList>
    </citation>
    <scope>NUCLEOTIDE SEQUENCE [LARGE SCALE GENOMIC DNA]</scope>
</reference>
<dbReference type="Gene3D" id="3.50.4.10">
    <property type="entry name" value="Hepatocyte Growth Factor"/>
    <property type="match status" value="1"/>
</dbReference>
<proteinExistence type="predicted"/>
<dbReference type="AlphaFoldDB" id="A0A0N4U5D8"/>
<evidence type="ECO:0000313" key="2">
    <source>
        <dbReference type="Proteomes" id="UP000038040"/>
    </source>
</evidence>
<reference evidence="4" key="1">
    <citation type="submission" date="2017-02" db="UniProtKB">
        <authorList>
            <consortium name="WormBaseParasite"/>
        </authorList>
    </citation>
    <scope>IDENTIFICATION</scope>
</reference>
<dbReference type="OrthoDB" id="5806724at2759"/>
<keyword evidence="3" id="KW-1185">Reference proteome</keyword>
<dbReference type="Proteomes" id="UP000038040">
    <property type="component" value="Unplaced"/>
</dbReference>